<name>A0A6J5KUN3_9CAUD</name>
<dbReference type="EMBL" id="LR796188">
    <property type="protein sequence ID" value="CAB4124835.1"/>
    <property type="molecule type" value="Genomic_DNA"/>
</dbReference>
<proteinExistence type="predicted"/>
<gene>
    <name evidence="1" type="ORF">UFOVP54_33</name>
</gene>
<evidence type="ECO:0000313" key="1">
    <source>
        <dbReference type="EMBL" id="CAB4124835.1"/>
    </source>
</evidence>
<organism evidence="1">
    <name type="scientific">uncultured Caudovirales phage</name>
    <dbReference type="NCBI Taxonomy" id="2100421"/>
    <lineage>
        <taxon>Viruses</taxon>
        <taxon>Duplodnaviria</taxon>
        <taxon>Heunggongvirae</taxon>
        <taxon>Uroviricota</taxon>
        <taxon>Caudoviricetes</taxon>
        <taxon>Peduoviridae</taxon>
        <taxon>Maltschvirus</taxon>
        <taxon>Maltschvirus maltsch</taxon>
    </lineage>
</organism>
<sequence length="414" mass="42639">MALHLVQGKQIATASWAVNALTASYLIGGVSIDTGSLLTTASFNQYTGSSTSQFAGTSSFATLSNIQYVTNSIQSLSQIEVADYSADVAVTFIDGKLKFIFGTPTAPTTPSPSFNGTFRTDRFNQIQDNYDITGSLNVNGYTLISASLYENGTQLANIGTGTTLFYNTTTSGSHTYTLAVTASSPLDGTIVSSSATLLGTLSKTPPGSPTITATPDVQFGATSNQIEQGATGSIAFISASGAANSWVHNFTSTNVPSPVYITGSATGSASILITATSYYSSSGALGADNSPALTTTTTSTTTYTKIRSVRGGASANTAFTLSELEAVGTWTGSIGNIYKGTTTATGASVTITWTGDKYHYIVYNSGLAALANITKAGFGVFGDFTATTVGSYRIYKSNLLQAGGSGTTFTYVLT</sequence>
<protein>
    <submittedName>
        <fullName evidence="1">Uncharacterized protein</fullName>
    </submittedName>
</protein>
<accession>A0A6J5KUN3</accession>
<reference evidence="1" key="1">
    <citation type="submission" date="2020-04" db="EMBL/GenBank/DDBJ databases">
        <authorList>
            <person name="Chiriac C."/>
            <person name="Salcher M."/>
            <person name="Ghai R."/>
            <person name="Kavagutti S V."/>
        </authorList>
    </citation>
    <scope>NUCLEOTIDE SEQUENCE</scope>
</reference>